<dbReference type="EMBL" id="JAVFWL010000004">
    <property type="protein sequence ID" value="KAK6746492.1"/>
    <property type="molecule type" value="Genomic_DNA"/>
</dbReference>
<comment type="caution">
    <text evidence="1">The sequence shown here is derived from an EMBL/GenBank/DDBJ whole genome shotgun (WGS) entry which is preliminary data.</text>
</comment>
<evidence type="ECO:0000313" key="1">
    <source>
        <dbReference type="EMBL" id="KAK6746492.1"/>
    </source>
</evidence>
<proteinExistence type="predicted"/>
<dbReference type="Proteomes" id="UP001303046">
    <property type="component" value="Unassembled WGS sequence"/>
</dbReference>
<keyword evidence="2" id="KW-1185">Reference proteome</keyword>
<gene>
    <name evidence="1" type="primary">Necator_chrIV.g13306</name>
    <name evidence="1" type="ORF">RB195_000015</name>
</gene>
<reference evidence="1 2" key="1">
    <citation type="submission" date="2023-08" db="EMBL/GenBank/DDBJ databases">
        <title>A Necator americanus chromosomal reference genome.</title>
        <authorList>
            <person name="Ilik V."/>
            <person name="Petrzelkova K.J."/>
            <person name="Pardy F."/>
            <person name="Fuh T."/>
            <person name="Niatou-Singa F.S."/>
            <person name="Gouil Q."/>
            <person name="Baker L."/>
            <person name="Ritchie M.E."/>
            <person name="Jex A.R."/>
            <person name="Gazzola D."/>
            <person name="Li H."/>
            <person name="Toshio Fujiwara R."/>
            <person name="Zhan B."/>
            <person name="Aroian R.V."/>
            <person name="Pafco B."/>
            <person name="Schwarz E.M."/>
        </authorList>
    </citation>
    <scope>NUCLEOTIDE SEQUENCE [LARGE SCALE GENOMIC DNA]</scope>
    <source>
        <strain evidence="1 2">Aroian</strain>
        <tissue evidence="1">Whole animal</tissue>
    </source>
</reference>
<accession>A0ABR1D7K7</accession>
<evidence type="ECO:0000313" key="2">
    <source>
        <dbReference type="Proteomes" id="UP001303046"/>
    </source>
</evidence>
<organism evidence="1 2">
    <name type="scientific">Necator americanus</name>
    <name type="common">Human hookworm</name>
    <dbReference type="NCBI Taxonomy" id="51031"/>
    <lineage>
        <taxon>Eukaryota</taxon>
        <taxon>Metazoa</taxon>
        <taxon>Ecdysozoa</taxon>
        <taxon>Nematoda</taxon>
        <taxon>Chromadorea</taxon>
        <taxon>Rhabditida</taxon>
        <taxon>Rhabditina</taxon>
        <taxon>Rhabditomorpha</taxon>
        <taxon>Strongyloidea</taxon>
        <taxon>Ancylostomatidae</taxon>
        <taxon>Bunostominae</taxon>
        <taxon>Necator</taxon>
    </lineage>
</organism>
<name>A0ABR1D7K7_NECAM</name>
<protein>
    <submittedName>
        <fullName evidence="1">Uncharacterized protein</fullName>
    </submittedName>
</protein>
<sequence>MALEIFRAVTKGSIMPALFDMTNSRVIKRGLSHALSLFRINLDRVLQRTSNRLHHSLSTPISAITSFVIGLRTCNWPIQ</sequence>